<dbReference type="RefSeq" id="WP_218235638.1">
    <property type="nucleotide sequence ID" value="NZ_BAABBB010000012.1"/>
</dbReference>
<name>A0ABP6VF26_9ACTN</name>
<feature type="region of interest" description="Disordered" evidence="1">
    <location>
        <begin position="30"/>
        <end position="52"/>
    </location>
</feature>
<organism evidence="2 3">
    <name type="scientific">Nocardioides daeguensis</name>
    <dbReference type="NCBI Taxonomy" id="908359"/>
    <lineage>
        <taxon>Bacteria</taxon>
        <taxon>Bacillati</taxon>
        <taxon>Actinomycetota</taxon>
        <taxon>Actinomycetes</taxon>
        <taxon>Propionibacteriales</taxon>
        <taxon>Nocardioidaceae</taxon>
        <taxon>Nocardioides</taxon>
    </lineage>
</organism>
<feature type="compositionally biased region" description="Basic and acidic residues" evidence="1">
    <location>
        <begin position="42"/>
        <end position="52"/>
    </location>
</feature>
<accession>A0ABP6VF26</accession>
<comment type="caution">
    <text evidence="2">The sequence shown here is derived from an EMBL/GenBank/DDBJ whole genome shotgun (WGS) entry which is preliminary data.</text>
</comment>
<dbReference type="EMBL" id="BAABBB010000012">
    <property type="protein sequence ID" value="GAA3534615.1"/>
    <property type="molecule type" value="Genomic_DNA"/>
</dbReference>
<reference evidence="3" key="1">
    <citation type="journal article" date="2019" name="Int. J. Syst. Evol. Microbiol.">
        <title>The Global Catalogue of Microorganisms (GCM) 10K type strain sequencing project: providing services to taxonomists for standard genome sequencing and annotation.</title>
        <authorList>
            <consortium name="The Broad Institute Genomics Platform"/>
            <consortium name="The Broad Institute Genome Sequencing Center for Infectious Disease"/>
            <person name="Wu L."/>
            <person name="Ma J."/>
        </authorList>
    </citation>
    <scope>NUCLEOTIDE SEQUENCE [LARGE SCALE GENOMIC DNA]</scope>
    <source>
        <strain evidence="3">JCM 17460</strain>
    </source>
</reference>
<evidence type="ECO:0000313" key="2">
    <source>
        <dbReference type="EMBL" id="GAA3534615.1"/>
    </source>
</evidence>
<sequence length="52" mass="5608">MITDGDRFTVTVTDFDGVIIAELTRAAPGVRYVGNGRPSGPRPKDQDSSRKS</sequence>
<protein>
    <recommendedName>
        <fullName evidence="4">TRAM domain-containing protein</fullName>
    </recommendedName>
</protein>
<evidence type="ECO:0008006" key="4">
    <source>
        <dbReference type="Google" id="ProtNLM"/>
    </source>
</evidence>
<gene>
    <name evidence="2" type="ORF">GCM10022263_23310</name>
</gene>
<evidence type="ECO:0000313" key="3">
    <source>
        <dbReference type="Proteomes" id="UP001500301"/>
    </source>
</evidence>
<proteinExistence type="predicted"/>
<evidence type="ECO:0000256" key="1">
    <source>
        <dbReference type="SAM" id="MobiDB-lite"/>
    </source>
</evidence>
<keyword evidence="3" id="KW-1185">Reference proteome</keyword>
<dbReference type="Proteomes" id="UP001500301">
    <property type="component" value="Unassembled WGS sequence"/>
</dbReference>